<evidence type="ECO:0000256" key="7">
    <source>
        <dbReference type="SAM" id="Phobius"/>
    </source>
</evidence>
<dbReference type="GO" id="GO:0042910">
    <property type="term" value="F:xenobiotic transmembrane transporter activity"/>
    <property type="evidence" value="ECO:0007669"/>
    <property type="project" value="InterPro"/>
</dbReference>
<dbReference type="Pfam" id="PF01554">
    <property type="entry name" value="MatE"/>
    <property type="match status" value="2"/>
</dbReference>
<gene>
    <name evidence="8" type="ORF">H9Q16_06720</name>
</gene>
<organism evidence="8 9">
    <name type="scientific">Sulfitobacter aestuariivivens</name>
    <dbReference type="NCBI Taxonomy" id="2766981"/>
    <lineage>
        <taxon>Bacteria</taxon>
        <taxon>Pseudomonadati</taxon>
        <taxon>Pseudomonadota</taxon>
        <taxon>Alphaproteobacteria</taxon>
        <taxon>Rhodobacterales</taxon>
        <taxon>Roseobacteraceae</taxon>
        <taxon>Sulfitobacter</taxon>
    </lineage>
</organism>
<dbReference type="GO" id="GO:0015297">
    <property type="term" value="F:antiporter activity"/>
    <property type="evidence" value="ECO:0007669"/>
    <property type="project" value="InterPro"/>
</dbReference>
<evidence type="ECO:0000256" key="1">
    <source>
        <dbReference type="ARBA" id="ARBA00004429"/>
    </source>
</evidence>
<keyword evidence="9" id="KW-1185">Reference proteome</keyword>
<dbReference type="PANTHER" id="PTHR43549:SF3">
    <property type="entry name" value="MULTIDRUG RESISTANCE PROTEIN YPNP-RELATED"/>
    <property type="match status" value="1"/>
</dbReference>
<proteinExistence type="predicted"/>
<dbReference type="InterPro" id="IPR052031">
    <property type="entry name" value="Membrane_Transporter-Flippase"/>
</dbReference>
<accession>A0A927HEP9</accession>
<dbReference type="InterPro" id="IPR048279">
    <property type="entry name" value="MdtK-like"/>
</dbReference>
<keyword evidence="6 7" id="KW-0472">Membrane</keyword>
<dbReference type="Proteomes" id="UP000635142">
    <property type="component" value="Unassembled WGS sequence"/>
</dbReference>
<feature type="transmembrane region" description="Helical" evidence="7">
    <location>
        <begin position="118"/>
        <end position="139"/>
    </location>
</feature>
<evidence type="ECO:0000256" key="2">
    <source>
        <dbReference type="ARBA" id="ARBA00022448"/>
    </source>
</evidence>
<evidence type="ECO:0000256" key="3">
    <source>
        <dbReference type="ARBA" id="ARBA00022475"/>
    </source>
</evidence>
<feature type="transmembrane region" description="Helical" evidence="7">
    <location>
        <begin position="177"/>
        <end position="198"/>
    </location>
</feature>
<dbReference type="PANTHER" id="PTHR43549">
    <property type="entry name" value="MULTIDRUG RESISTANCE PROTEIN YPNP-RELATED"/>
    <property type="match status" value="1"/>
</dbReference>
<evidence type="ECO:0000313" key="9">
    <source>
        <dbReference type="Proteomes" id="UP000635142"/>
    </source>
</evidence>
<keyword evidence="2" id="KW-0813">Transport</keyword>
<reference evidence="8" key="1">
    <citation type="submission" date="2020-08" db="EMBL/GenBank/DDBJ databases">
        <title>Sulfitobacter aestuariivivens sp. nov., isolated from a tidal flat.</title>
        <authorList>
            <person name="Park S."/>
            <person name="Yoon J.-H."/>
        </authorList>
    </citation>
    <scope>NUCLEOTIDE SEQUENCE</scope>
    <source>
        <strain evidence="8">TSTF-M16</strain>
    </source>
</reference>
<feature type="transmembrane region" description="Helical" evidence="7">
    <location>
        <begin position="75"/>
        <end position="98"/>
    </location>
</feature>
<dbReference type="EMBL" id="JACTAG010000001">
    <property type="protein sequence ID" value="MBD3663609.1"/>
    <property type="molecule type" value="Genomic_DNA"/>
</dbReference>
<keyword evidence="3" id="KW-1003">Cell membrane</keyword>
<dbReference type="GO" id="GO:0005886">
    <property type="term" value="C:plasma membrane"/>
    <property type="evidence" value="ECO:0007669"/>
    <property type="project" value="UniProtKB-SubCell"/>
</dbReference>
<dbReference type="PIRSF" id="PIRSF006603">
    <property type="entry name" value="DinF"/>
    <property type="match status" value="1"/>
</dbReference>
<keyword evidence="5 7" id="KW-1133">Transmembrane helix</keyword>
<feature type="transmembrane region" description="Helical" evidence="7">
    <location>
        <begin position="205"/>
        <end position="224"/>
    </location>
</feature>
<dbReference type="AlphaFoldDB" id="A0A927HEP9"/>
<feature type="transmembrane region" description="Helical" evidence="7">
    <location>
        <begin position="302"/>
        <end position="330"/>
    </location>
</feature>
<feature type="transmembrane region" description="Helical" evidence="7">
    <location>
        <begin position="342"/>
        <end position="363"/>
    </location>
</feature>
<evidence type="ECO:0000256" key="5">
    <source>
        <dbReference type="ARBA" id="ARBA00022989"/>
    </source>
</evidence>
<sequence length="445" mass="45732">MSAPMSFGIFAVLSVGLADAYFLGQIGGAALAAVGFIYPVTTAITSLSIGLSAGANAALSQGVGAGDDAEATRRLGLHAIGLGLGLSLLTAAAVWLVYPWLFIALGAGEEVSGNIAQYMPVWAMSFPFLVTMMIVNAVFRAHGDSLTSAWIMVLAAVVNVGLDPLLIFGMWGLPELGVQGAAIATLVGRVVAVLLALYIAWRRGLLGWCGALLDGLMASIRKILHVGLPAAFSNAINPAGMALVTAAVATIGETAVAGFGAATRVQSMALVPLLALSSGIGPVIGQNWGAEEKDRSRAATTLAFWFCVGYGALAAVVLAVFAAPIAGVFTSGEEDMAFAATYLRWVGFSLFGYGILVVGNAAMNARDKAVWSMSLSLSRILLLYLPLAWIGAVTIGFAGVVAAAIVANVLSAWATLVAAKATSLLKVETVLIDGPRRILPSQRHA</sequence>
<name>A0A927HEP9_9RHOB</name>
<dbReference type="NCBIfam" id="TIGR00797">
    <property type="entry name" value="matE"/>
    <property type="match status" value="1"/>
</dbReference>
<keyword evidence="4 7" id="KW-0812">Transmembrane</keyword>
<evidence type="ECO:0000313" key="8">
    <source>
        <dbReference type="EMBL" id="MBD3663609.1"/>
    </source>
</evidence>
<evidence type="ECO:0000256" key="4">
    <source>
        <dbReference type="ARBA" id="ARBA00022692"/>
    </source>
</evidence>
<feature type="transmembrane region" description="Helical" evidence="7">
    <location>
        <begin position="30"/>
        <end position="54"/>
    </location>
</feature>
<feature type="transmembrane region" description="Helical" evidence="7">
    <location>
        <begin position="383"/>
        <end position="416"/>
    </location>
</feature>
<protein>
    <submittedName>
        <fullName evidence="8">MATE family efflux transporter</fullName>
    </submittedName>
</protein>
<comment type="subcellular location">
    <subcellularLocation>
        <location evidence="1">Cell inner membrane</location>
        <topology evidence="1">Multi-pass membrane protein</topology>
    </subcellularLocation>
</comment>
<evidence type="ECO:0000256" key="6">
    <source>
        <dbReference type="ARBA" id="ARBA00023136"/>
    </source>
</evidence>
<dbReference type="InterPro" id="IPR002528">
    <property type="entry name" value="MATE_fam"/>
</dbReference>
<comment type="caution">
    <text evidence="8">The sequence shown here is derived from an EMBL/GenBank/DDBJ whole genome shotgun (WGS) entry which is preliminary data.</text>
</comment>
<feature type="transmembrane region" description="Helical" evidence="7">
    <location>
        <begin position="236"/>
        <end position="262"/>
    </location>
</feature>
<feature type="transmembrane region" description="Helical" evidence="7">
    <location>
        <begin position="151"/>
        <end position="171"/>
    </location>
</feature>